<dbReference type="EMBL" id="CP002198">
    <property type="protein sequence ID" value="ADN12434.1"/>
    <property type="molecule type" value="Genomic_DNA"/>
</dbReference>
<keyword evidence="3" id="KW-1185">Reference proteome</keyword>
<dbReference type="AlphaFoldDB" id="E0U698"/>
<organism evidence="2 3">
    <name type="scientific">Gloeothece verrucosa (strain PCC 7822)</name>
    <name type="common">Cyanothece sp. (strain PCC 7822)</name>
    <dbReference type="NCBI Taxonomy" id="497965"/>
    <lineage>
        <taxon>Bacteria</taxon>
        <taxon>Bacillati</taxon>
        <taxon>Cyanobacteriota</taxon>
        <taxon>Cyanophyceae</taxon>
        <taxon>Oscillatoriophycideae</taxon>
        <taxon>Chroococcales</taxon>
        <taxon>Aphanothecaceae</taxon>
        <taxon>Gloeothece</taxon>
        <taxon>Gloeothece verrucosa</taxon>
    </lineage>
</organism>
<evidence type="ECO:0008006" key="4">
    <source>
        <dbReference type="Google" id="ProtNLM"/>
    </source>
</evidence>
<reference evidence="3" key="1">
    <citation type="journal article" date="2011" name="MBio">
        <title>Novel metabolic attributes of the genus Cyanothece, comprising a group of unicellular nitrogen-fixing Cyanobacteria.</title>
        <authorList>
            <person name="Bandyopadhyay A."/>
            <person name="Elvitigala T."/>
            <person name="Welsh E."/>
            <person name="Stockel J."/>
            <person name="Liberton M."/>
            <person name="Min H."/>
            <person name="Sherman L.A."/>
            <person name="Pakrasi H.B."/>
        </authorList>
    </citation>
    <scope>NUCLEOTIDE SEQUENCE [LARGE SCALE GENOMIC DNA]</scope>
    <source>
        <strain evidence="3">PCC 7822</strain>
    </source>
</reference>
<sequence length="221" mass="25493">MLLTKEDLTILSQNGWLYKQNNTAFNILDIGQQLGQPIPAKKGRNLIDIITPKTRENAKPGSLSSIYGLDEIPFHTDGVYHKIPPHYVIFSFSHDLPYSSAIKILDFESIKFTEDEIKTLFYEVWIVEDGYNKFYASVLSKFADKNTIFLRYNEACMKPCQSMAKDSAMLLKDNLNTSTPKNINFQPFSILILNNWRILHGRDKVENSQYVNFALQRLFIV</sequence>
<dbReference type="InterPro" id="IPR042098">
    <property type="entry name" value="TauD-like_sf"/>
</dbReference>
<evidence type="ECO:0000256" key="1">
    <source>
        <dbReference type="ARBA" id="ARBA00023002"/>
    </source>
</evidence>
<gene>
    <name evidence="2" type="ordered locus">Cyan7822_0389</name>
</gene>
<protein>
    <recommendedName>
        <fullName evidence="4">TauD/TfdA-like domain-containing protein</fullName>
    </recommendedName>
</protein>
<dbReference type="HOGENOM" id="CLU_108475_0_0_3"/>
<dbReference type="OrthoDB" id="979809at2"/>
<dbReference type="eggNOG" id="ENOG503416M">
    <property type="taxonomic scope" value="Bacteria"/>
</dbReference>
<dbReference type="Gene3D" id="3.60.130.10">
    <property type="entry name" value="Clavaminate synthase-like"/>
    <property type="match status" value="1"/>
</dbReference>
<dbReference type="STRING" id="497965.Cyan7822_0389"/>
<dbReference type="SUPFAM" id="SSF51197">
    <property type="entry name" value="Clavaminate synthase-like"/>
    <property type="match status" value="1"/>
</dbReference>
<evidence type="ECO:0000313" key="3">
    <source>
        <dbReference type="Proteomes" id="UP000008206"/>
    </source>
</evidence>
<proteinExistence type="predicted"/>
<dbReference type="RefSeq" id="WP_013320544.1">
    <property type="nucleotide sequence ID" value="NC_014501.1"/>
</dbReference>
<dbReference type="GO" id="GO:0016491">
    <property type="term" value="F:oxidoreductase activity"/>
    <property type="evidence" value="ECO:0007669"/>
    <property type="project" value="UniProtKB-KW"/>
</dbReference>
<dbReference type="KEGG" id="cyj:Cyan7822_0389"/>
<accession>E0U698</accession>
<keyword evidence="1" id="KW-0560">Oxidoreductase</keyword>
<evidence type="ECO:0000313" key="2">
    <source>
        <dbReference type="EMBL" id="ADN12434.1"/>
    </source>
</evidence>
<name>E0U698_GLOV7</name>
<dbReference type="Proteomes" id="UP000008206">
    <property type="component" value="Chromosome"/>
</dbReference>